<reference evidence="1 2" key="1">
    <citation type="submission" date="2019-03" db="EMBL/GenBank/DDBJ databases">
        <title>Genomic Encyclopedia of Archaeal and Bacterial Type Strains, Phase II (KMG-II): from individual species to whole genera.</title>
        <authorList>
            <person name="Goeker M."/>
        </authorList>
    </citation>
    <scope>NUCLEOTIDE SEQUENCE [LARGE SCALE GENOMIC DNA]</scope>
    <source>
        <strain evidence="1 2">DSM 28353</strain>
    </source>
</reference>
<dbReference type="OrthoDB" id="1031347at2"/>
<comment type="caution">
    <text evidence="1">The sequence shown here is derived from an EMBL/GenBank/DDBJ whole genome shotgun (WGS) entry which is preliminary data.</text>
</comment>
<sequence length="1728" mass="186680">MIHEIKRGNTVIWSGKAIGRQYRRIMQEDRVEVTINTASAIKFKKGDMLVAYGQTYKLNRPENISKKNTQIGYSYEIEFEALYYDFGKWILYTLDKNNSLKEPAVYLMGDAKAILGLVIQNANRASSGWTLGVIDDTEVFQWTYNGGKLLTVIQDIADQTNLEFWFDNGGKRLNLTRRQPVTGIQLAYGKGKGLYELYRSRRDNPVVTHLTILGGSQNIPNNYGFREIQPTGGNPMVNPNYVAGMDRVENTVVYENIYPRLIAKVTATSAPNVIRSTDIDFNLNDHLLDDGTSAQIAFTSGLLNGFKFTIQKTGYVHATRQVTFNIIQDDKAYPGGVPDTLLKPAVGDSFVFLNIDMPATYVTNAEGRVKDTGDQYFAEEGVEQFDWSAKITPKFALENNTELVLGGLVHLKADDIGFDGNIRIDSYSRDLQESYRYDFTLSNIISINSLVRQRNQSDRLANTVTKGISSDGLSTKATYAERAGYAGTAGHAATATNAATANFASEAAHAALADHATNADHALKADLATRAIKADLADNSILWNGLAQPNYLTQPVRPVDSPKFEGVSSPSFQSGWTGSGYRVSKDANGKYILEVDGLFVRGEANFYSLVVNELRATNGALIVSDGIEITGATKTGNNYVCTFDTDGGTIGNPFRVDDVVKCQVWNGKAAKLFVGRVLSTTSSSFTISILQGSSIPTEGDHIVRIDNFTDNNRKGIVYITASDSGAPYVDTVYGMWTSPSTSIRTRMGNLSGIVHPTLGTLTGFGLYAQGAYIDGVLVAKAGSNVYNKGETQAEISNAEGRINLSVTNKIDGIKVGGRNLLSGSKSSGLITTNSTKEFTLSTWAGVVWSADNSGALLVDGETYTIGYDAELIARTSVPTPFGYQVGFALYNGTNSISLLSATLKTLGQKERKVISFVAPVNSKNYALLAYTNRYTTNGNTPVGFDTVKFTNLQLEKGNKDTDWGPAYEDIDASIDTVKSSVSDLSIVVDGHTEQISLRATKTEVTQYVNANYNPVRHIRDYLNGSNVNAGNHWVEIEAIDTNNVNVALGKPVSSGAGGANLNLITNGNKSNSQEYAYTGNGENYVQIDLGAIYYNIKEIRVWHYYADGRKYKGNVTQVSTTGAGGSWTVLFNSNNEGEYVETSAGKTHYNLKSRDSINNLSVTTEAKITLINDSISLKADRSVTDGLNTRLNSAEAKITPDAINATVRGQVNSKSTGEILRRDPTFLQGNNGMSVYNNLGNGVVTFVRENVPGGVQPTGSPWRLKVTSTGSANPNWGGIAFQYTGKVSVVYNYKLIASIPVGRRINHAANAMGTGSSEVWLTSQEGTGKFEEYVVQVTYGTGAVSSSGFFHISGGATPTPANPLVWYVAFATVYNVSSVDDTPTVTEVESSFSMTANKMKLFSAEIEMSGIVTFQGTNAQNSANAAQGTANTANTKAGQADTKATNAQTAANTADGKAVAAQNTANAANGTANAANNQVNAWKYPNKTTINGGAIETKSIKALQIDVENLFAEQITATNLTVTGTSKVGAFRIVDQTLIADMTNADTRIAGIRSMSYNQEEVFSIGRAFSPSSGSDEMCYLRDWKGGSLKGTGLRIDIKNKLEDNIAIDIVNGTVRGIRYDSEYISINSSGSRYADQNKSIHIVNIYGGTGNFGWSLPTEPKDGEVHYFLFRKSGNSSSWRVYVNGGTPPKLVDSSGSFASGIDLKVGFLTKFIYVSSIGGWITDMLP</sequence>
<evidence type="ECO:0008006" key="3">
    <source>
        <dbReference type="Google" id="ProtNLM"/>
    </source>
</evidence>
<keyword evidence="2" id="KW-1185">Reference proteome</keyword>
<evidence type="ECO:0000313" key="2">
    <source>
        <dbReference type="Proteomes" id="UP000295292"/>
    </source>
</evidence>
<gene>
    <name evidence="1" type="ORF">CLV99_1035</name>
</gene>
<organism evidence="1 2">
    <name type="scientific">Sphingobacterium yanglingense</name>
    <dbReference type="NCBI Taxonomy" id="1437280"/>
    <lineage>
        <taxon>Bacteria</taxon>
        <taxon>Pseudomonadati</taxon>
        <taxon>Bacteroidota</taxon>
        <taxon>Sphingobacteriia</taxon>
        <taxon>Sphingobacteriales</taxon>
        <taxon>Sphingobacteriaceae</taxon>
        <taxon>Sphingobacterium</taxon>
    </lineage>
</organism>
<name>A0A4R6WHB3_9SPHI</name>
<protein>
    <recommendedName>
        <fullName evidence="3">F5/8 type C domain-containing protein</fullName>
    </recommendedName>
</protein>
<dbReference type="RefSeq" id="WP_133583369.1">
    <property type="nucleotide sequence ID" value="NZ_SNYV01000011.1"/>
</dbReference>
<accession>A0A4R6WHB3</accession>
<proteinExistence type="predicted"/>
<dbReference type="Proteomes" id="UP000295292">
    <property type="component" value="Unassembled WGS sequence"/>
</dbReference>
<evidence type="ECO:0000313" key="1">
    <source>
        <dbReference type="EMBL" id="TDQ79590.1"/>
    </source>
</evidence>
<dbReference type="EMBL" id="SNYV01000011">
    <property type="protein sequence ID" value="TDQ79590.1"/>
    <property type="molecule type" value="Genomic_DNA"/>
</dbReference>